<evidence type="ECO:0000259" key="3">
    <source>
        <dbReference type="Pfam" id="PF00005"/>
    </source>
</evidence>
<proteinExistence type="predicted"/>
<keyword evidence="1" id="KW-0547">Nucleotide-binding</keyword>
<dbReference type="GO" id="GO:0005524">
    <property type="term" value="F:ATP binding"/>
    <property type="evidence" value="ECO:0007669"/>
    <property type="project" value="UniProtKB-KW"/>
</dbReference>
<protein>
    <recommendedName>
        <fullName evidence="3">ABC transporter domain-containing protein</fullName>
    </recommendedName>
</protein>
<keyword evidence="5" id="KW-1185">Reference proteome</keyword>
<dbReference type="Gene3D" id="3.40.50.300">
    <property type="entry name" value="P-loop containing nucleotide triphosphate hydrolases"/>
    <property type="match status" value="1"/>
</dbReference>
<dbReference type="GO" id="GO:0016887">
    <property type="term" value="F:ATP hydrolysis activity"/>
    <property type="evidence" value="ECO:0007669"/>
    <property type="project" value="InterPro"/>
</dbReference>
<dbReference type="InterPro" id="IPR027417">
    <property type="entry name" value="P-loop_NTPase"/>
</dbReference>
<feature type="non-terminal residue" evidence="4">
    <location>
        <position position="96"/>
    </location>
</feature>
<evidence type="ECO:0000256" key="2">
    <source>
        <dbReference type="ARBA" id="ARBA00022840"/>
    </source>
</evidence>
<comment type="caution">
    <text evidence="4">The sequence shown here is derived from an EMBL/GenBank/DDBJ whole genome shotgun (WGS) entry which is preliminary data.</text>
</comment>
<sequence length="96" mass="10503">DVTMRYRPGLEPALKSISFEVKAGEKIGVCGRTGSGKSSLIVAMLRLAEFEGKIEVDGMDLSSLGLHAVRQRISMIPQDPVLFCESLRNNLDPLDQ</sequence>
<evidence type="ECO:0000313" key="4">
    <source>
        <dbReference type="EMBL" id="CAE8607465.1"/>
    </source>
</evidence>
<dbReference type="OMA" id="SEFATHT"/>
<organism evidence="4 5">
    <name type="scientific">Polarella glacialis</name>
    <name type="common">Dinoflagellate</name>
    <dbReference type="NCBI Taxonomy" id="89957"/>
    <lineage>
        <taxon>Eukaryota</taxon>
        <taxon>Sar</taxon>
        <taxon>Alveolata</taxon>
        <taxon>Dinophyceae</taxon>
        <taxon>Suessiales</taxon>
        <taxon>Suessiaceae</taxon>
        <taxon>Polarella</taxon>
    </lineage>
</organism>
<evidence type="ECO:0000256" key="1">
    <source>
        <dbReference type="ARBA" id="ARBA00022741"/>
    </source>
</evidence>
<dbReference type="AlphaFoldDB" id="A0A813F2T4"/>
<name>A0A813F2T4_POLGL</name>
<dbReference type="OrthoDB" id="6500128at2759"/>
<reference evidence="4" key="1">
    <citation type="submission" date="2021-02" db="EMBL/GenBank/DDBJ databases">
        <authorList>
            <person name="Dougan E. K."/>
            <person name="Rhodes N."/>
            <person name="Thang M."/>
            <person name="Chan C."/>
        </authorList>
    </citation>
    <scope>NUCLEOTIDE SEQUENCE</scope>
</reference>
<dbReference type="PANTHER" id="PTHR24223">
    <property type="entry name" value="ATP-BINDING CASSETTE SUB-FAMILY C"/>
    <property type="match status" value="1"/>
</dbReference>
<accession>A0A813F2T4</accession>
<dbReference type="Pfam" id="PF00005">
    <property type="entry name" value="ABC_tran"/>
    <property type="match status" value="1"/>
</dbReference>
<dbReference type="Proteomes" id="UP000654075">
    <property type="component" value="Unassembled WGS sequence"/>
</dbReference>
<dbReference type="GO" id="GO:0042626">
    <property type="term" value="F:ATPase-coupled transmembrane transporter activity"/>
    <property type="evidence" value="ECO:0007669"/>
    <property type="project" value="TreeGrafter"/>
</dbReference>
<dbReference type="InterPro" id="IPR003439">
    <property type="entry name" value="ABC_transporter-like_ATP-bd"/>
</dbReference>
<evidence type="ECO:0000313" key="5">
    <source>
        <dbReference type="Proteomes" id="UP000654075"/>
    </source>
</evidence>
<dbReference type="SUPFAM" id="SSF52540">
    <property type="entry name" value="P-loop containing nucleoside triphosphate hydrolases"/>
    <property type="match status" value="1"/>
</dbReference>
<dbReference type="EMBL" id="CAJNNV010021648">
    <property type="protein sequence ID" value="CAE8607465.1"/>
    <property type="molecule type" value="Genomic_DNA"/>
</dbReference>
<feature type="non-terminal residue" evidence="4">
    <location>
        <position position="1"/>
    </location>
</feature>
<dbReference type="InterPro" id="IPR050173">
    <property type="entry name" value="ABC_transporter_C-like"/>
</dbReference>
<dbReference type="GO" id="GO:0016020">
    <property type="term" value="C:membrane"/>
    <property type="evidence" value="ECO:0007669"/>
    <property type="project" value="TreeGrafter"/>
</dbReference>
<keyword evidence="2" id="KW-0067">ATP-binding</keyword>
<gene>
    <name evidence="4" type="ORF">PGLA1383_LOCUS25397</name>
</gene>
<feature type="domain" description="ABC transporter" evidence="3">
    <location>
        <begin position="14"/>
        <end position="86"/>
    </location>
</feature>